<feature type="domain" description="TonB-dependent receptor-like beta-barrel" evidence="13">
    <location>
        <begin position="257"/>
        <end position="654"/>
    </location>
</feature>
<evidence type="ECO:0000256" key="6">
    <source>
        <dbReference type="ARBA" id="ARBA00023077"/>
    </source>
</evidence>
<keyword evidence="16" id="KW-1185">Reference proteome</keyword>
<dbReference type="EMBL" id="PZZN01000001">
    <property type="protein sequence ID" value="PTM47477.1"/>
    <property type="molecule type" value="Genomic_DNA"/>
</dbReference>
<protein>
    <submittedName>
        <fullName evidence="15">Iron complex outermembrane receptor protein</fullName>
    </submittedName>
</protein>
<keyword evidence="8 15" id="KW-0675">Receptor</keyword>
<evidence type="ECO:0000313" key="16">
    <source>
        <dbReference type="Proteomes" id="UP000240996"/>
    </source>
</evidence>
<dbReference type="InterPro" id="IPR039426">
    <property type="entry name" value="TonB-dep_rcpt-like"/>
</dbReference>
<dbReference type="Pfam" id="PF07715">
    <property type="entry name" value="Plug"/>
    <property type="match status" value="1"/>
</dbReference>
<dbReference type="InterPro" id="IPR037066">
    <property type="entry name" value="Plug_dom_sf"/>
</dbReference>
<proteinExistence type="inferred from homology"/>
<comment type="caution">
    <text evidence="15">The sequence shown here is derived from an EMBL/GenBank/DDBJ whole genome shotgun (WGS) entry which is preliminary data.</text>
</comment>
<feature type="domain" description="TonB-dependent receptor plug" evidence="14">
    <location>
        <begin position="55"/>
        <end position="163"/>
    </location>
</feature>
<keyword evidence="4 10" id="KW-0812">Transmembrane</keyword>
<dbReference type="InterPro" id="IPR000531">
    <property type="entry name" value="Beta-barrel_TonB"/>
</dbReference>
<keyword evidence="7 10" id="KW-0472">Membrane</keyword>
<sequence length="679" mass="72353">MTVSTFATGLRAMLTAGAVLCPAVAGAQAVDYQALQETIGEPVTTSVTGKPQRASELPASAIIITREDIARSPARDVPGLLKTHAGIDVNRWTAGQSDVSVRGGVQTYNARLLVLVDGRQVYLDHYGMTDWNLLGVQLEEIQQIELVRGPANALFGFNAASGVVNIITRRVGQTPTVTATAELGNHDISRLAGSVTLPVTPAIGIRLAGVRAREDERRIPATLLRPAMVSDVASDQVSGDITGSFDGLETVLGGGHSTNRQAEYLPSQLLSNQRYRSDNVHASATRDTGWGGVTLGGYVNWLDVQYGVGATADATEPLGFKNRIIVTQASTLVRLGKTDTLRLGGEYRNNRLRSAYQFAERISYDVGSANAMLDLHPDEAISITAAARIDRLWLHQAGAIAQPSYDVASDFDRAFTRFSFNVALLVQTDARGQLRINGGRGYQLPSLVNYGIRLPIITPAPVPIFVAGSPRIDPVGVWSGEVGYARTIGGTQIEANAFVTKTDNAIASPGDGLQTELFLTPLPSLVARFTAIGDYTTYGTEVSASGAVGALTWRANYTWTHTDEQLASLTLPIPYALSPKSTTPVHKANLALGYDIGRLSLSGVARYTSSTRQFAFSSTPQLLLYRVDDAVALDARVGLRLTSALEVYVAGENLALADGAAVSPIPADRRVRAGVRLAL</sequence>
<evidence type="ECO:0000256" key="2">
    <source>
        <dbReference type="ARBA" id="ARBA00022448"/>
    </source>
</evidence>
<evidence type="ECO:0000256" key="9">
    <source>
        <dbReference type="ARBA" id="ARBA00023237"/>
    </source>
</evidence>
<evidence type="ECO:0000256" key="4">
    <source>
        <dbReference type="ARBA" id="ARBA00022692"/>
    </source>
</evidence>
<feature type="signal peptide" evidence="12">
    <location>
        <begin position="1"/>
        <end position="27"/>
    </location>
</feature>
<evidence type="ECO:0000256" key="11">
    <source>
        <dbReference type="RuleBase" id="RU003357"/>
    </source>
</evidence>
<evidence type="ECO:0000256" key="1">
    <source>
        <dbReference type="ARBA" id="ARBA00004571"/>
    </source>
</evidence>
<evidence type="ECO:0000313" key="15">
    <source>
        <dbReference type="EMBL" id="PTM47477.1"/>
    </source>
</evidence>
<evidence type="ECO:0000256" key="7">
    <source>
        <dbReference type="ARBA" id="ARBA00023136"/>
    </source>
</evidence>
<dbReference type="Pfam" id="PF00593">
    <property type="entry name" value="TonB_dep_Rec_b-barrel"/>
    <property type="match status" value="1"/>
</dbReference>
<evidence type="ECO:0000256" key="10">
    <source>
        <dbReference type="PROSITE-ProRule" id="PRU01360"/>
    </source>
</evidence>
<dbReference type="GO" id="GO:0015344">
    <property type="term" value="F:siderophore uptake transmembrane transporter activity"/>
    <property type="evidence" value="ECO:0007669"/>
    <property type="project" value="TreeGrafter"/>
</dbReference>
<keyword evidence="2 10" id="KW-0813">Transport</keyword>
<dbReference type="PANTHER" id="PTHR30069">
    <property type="entry name" value="TONB-DEPENDENT OUTER MEMBRANE RECEPTOR"/>
    <property type="match status" value="1"/>
</dbReference>
<dbReference type="GO" id="GO:0044718">
    <property type="term" value="P:siderophore transmembrane transport"/>
    <property type="evidence" value="ECO:0007669"/>
    <property type="project" value="TreeGrafter"/>
</dbReference>
<dbReference type="AlphaFoldDB" id="A0A2T4YUK1"/>
<evidence type="ECO:0000256" key="8">
    <source>
        <dbReference type="ARBA" id="ARBA00023170"/>
    </source>
</evidence>
<dbReference type="Proteomes" id="UP000240996">
    <property type="component" value="Unassembled WGS sequence"/>
</dbReference>
<evidence type="ECO:0000256" key="12">
    <source>
        <dbReference type="SAM" id="SignalP"/>
    </source>
</evidence>
<keyword evidence="5 12" id="KW-0732">Signal</keyword>
<feature type="chain" id="PRO_5015444438" evidence="12">
    <location>
        <begin position="28"/>
        <end position="679"/>
    </location>
</feature>
<comment type="subcellular location">
    <subcellularLocation>
        <location evidence="1 10">Cell outer membrane</location>
        <topology evidence="1 10">Multi-pass membrane protein</topology>
    </subcellularLocation>
</comment>
<keyword evidence="6 11" id="KW-0798">TonB box</keyword>
<reference evidence="15 16" key="1">
    <citation type="submission" date="2018-04" db="EMBL/GenBank/DDBJ databases">
        <title>Genomic Encyclopedia of Type Strains, Phase III (KMG-III): the genomes of soil and plant-associated and newly described type strains.</title>
        <authorList>
            <person name="Whitman W."/>
        </authorList>
    </citation>
    <scope>NUCLEOTIDE SEQUENCE [LARGE SCALE GENOMIC DNA]</scope>
    <source>
        <strain evidence="15 16">NW12</strain>
    </source>
</reference>
<dbReference type="Gene3D" id="2.40.170.20">
    <property type="entry name" value="TonB-dependent receptor, beta-barrel domain"/>
    <property type="match status" value="1"/>
</dbReference>
<accession>A0A2T4YUK1</accession>
<dbReference type="RefSeq" id="WP_167396697.1">
    <property type="nucleotide sequence ID" value="NZ_PZZN01000001.1"/>
</dbReference>
<evidence type="ECO:0000256" key="3">
    <source>
        <dbReference type="ARBA" id="ARBA00022452"/>
    </source>
</evidence>
<keyword evidence="9 10" id="KW-0998">Cell outer membrane</keyword>
<organism evidence="15 16">
    <name type="scientific">Sphingomonas aerolata</name>
    <dbReference type="NCBI Taxonomy" id="185951"/>
    <lineage>
        <taxon>Bacteria</taxon>
        <taxon>Pseudomonadati</taxon>
        <taxon>Pseudomonadota</taxon>
        <taxon>Alphaproteobacteria</taxon>
        <taxon>Sphingomonadales</taxon>
        <taxon>Sphingomonadaceae</taxon>
        <taxon>Sphingomonas</taxon>
    </lineage>
</organism>
<comment type="similarity">
    <text evidence="10 11">Belongs to the TonB-dependent receptor family.</text>
</comment>
<evidence type="ECO:0000256" key="5">
    <source>
        <dbReference type="ARBA" id="ARBA00022729"/>
    </source>
</evidence>
<dbReference type="PANTHER" id="PTHR30069:SF29">
    <property type="entry name" value="HEMOGLOBIN AND HEMOGLOBIN-HAPTOGLOBIN-BINDING PROTEIN 1-RELATED"/>
    <property type="match status" value="1"/>
</dbReference>
<keyword evidence="3 10" id="KW-1134">Transmembrane beta strand</keyword>
<evidence type="ECO:0000259" key="13">
    <source>
        <dbReference type="Pfam" id="PF00593"/>
    </source>
</evidence>
<dbReference type="PROSITE" id="PS52016">
    <property type="entry name" value="TONB_DEPENDENT_REC_3"/>
    <property type="match status" value="1"/>
</dbReference>
<dbReference type="InterPro" id="IPR036942">
    <property type="entry name" value="Beta-barrel_TonB_sf"/>
</dbReference>
<dbReference type="SUPFAM" id="SSF56935">
    <property type="entry name" value="Porins"/>
    <property type="match status" value="1"/>
</dbReference>
<dbReference type="InterPro" id="IPR012910">
    <property type="entry name" value="Plug_dom"/>
</dbReference>
<dbReference type="GO" id="GO:0009279">
    <property type="term" value="C:cell outer membrane"/>
    <property type="evidence" value="ECO:0007669"/>
    <property type="project" value="UniProtKB-SubCell"/>
</dbReference>
<dbReference type="Gene3D" id="2.170.130.10">
    <property type="entry name" value="TonB-dependent receptor, plug domain"/>
    <property type="match status" value="1"/>
</dbReference>
<gene>
    <name evidence="15" type="ORF">C8J24_0874</name>
</gene>
<name>A0A2T4YUK1_9SPHN</name>
<evidence type="ECO:0000259" key="14">
    <source>
        <dbReference type="Pfam" id="PF07715"/>
    </source>
</evidence>